<dbReference type="PATRIC" id="fig|123899.6.peg.336"/>
<evidence type="ECO:0000256" key="10">
    <source>
        <dbReference type="ARBA" id="ARBA00023237"/>
    </source>
</evidence>
<evidence type="ECO:0000256" key="3">
    <source>
        <dbReference type="ARBA" id="ARBA00022448"/>
    </source>
</evidence>
<keyword evidence="7" id="KW-0406">Ion transport</keyword>
<dbReference type="Pfam" id="PF13609">
    <property type="entry name" value="Porin_4"/>
    <property type="match status" value="1"/>
</dbReference>
<evidence type="ECO:0000256" key="2">
    <source>
        <dbReference type="ARBA" id="ARBA00011233"/>
    </source>
</evidence>
<dbReference type="InterPro" id="IPR033900">
    <property type="entry name" value="Gram_neg_porin_domain"/>
</dbReference>
<evidence type="ECO:0000256" key="6">
    <source>
        <dbReference type="ARBA" id="ARBA00022729"/>
    </source>
</evidence>
<feature type="domain" description="Porin" evidence="12">
    <location>
        <begin position="9"/>
        <end position="336"/>
    </location>
</feature>
<dbReference type="GO" id="GO:0006811">
    <property type="term" value="P:monoatomic ion transport"/>
    <property type="evidence" value="ECO:0007669"/>
    <property type="project" value="UniProtKB-KW"/>
</dbReference>
<accession>A0A157S9P2</accession>
<dbReference type="GeneID" id="56588234"/>
<dbReference type="SUPFAM" id="SSF56935">
    <property type="entry name" value="Porins"/>
    <property type="match status" value="1"/>
</dbReference>
<dbReference type="PANTHER" id="PTHR34501:SF9">
    <property type="entry name" value="MAJOR OUTER MEMBRANE PROTEIN P.IA"/>
    <property type="match status" value="1"/>
</dbReference>
<comment type="subunit">
    <text evidence="2">Homotrimer.</text>
</comment>
<sequence>MAGNKRFGAAAALLLAASASHADDTTLQLYGVVDLGVASTRVSGADKGTRNGLLSGGLTDSLWGLRVVEPLGSGWSTEAGLESGFDAGNGQMNEAGRLFDFGSWVALANDGIGRLQLGRASTVAMTYGSELEVASWRDMGMGALFKASDNYRRNNLLNYYTPQWGGWQAGLGYAFDAAGPDGPKSGGRGHALSAGLMYQSEPWLAVLTWDRLHPGSGSEAAGRRPSAWQAGVSYQAEGWRVSLAWSRQRDGFVGQNGDGIEGLGPQAFIQGGRADAWLLGSELAVGPRSALLLQASLARPDWRWENGRRAGRVQLYTVGWREDLSARTSLYAFVGRLIGGTLDDTFTASGGGTTRVGVGLTQRF</sequence>
<dbReference type="GO" id="GO:0046930">
    <property type="term" value="C:pore complex"/>
    <property type="evidence" value="ECO:0007669"/>
    <property type="project" value="UniProtKB-KW"/>
</dbReference>
<evidence type="ECO:0000256" key="4">
    <source>
        <dbReference type="ARBA" id="ARBA00022452"/>
    </source>
</evidence>
<dbReference type="AlphaFoldDB" id="A0A157S9P2"/>
<dbReference type="GO" id="GO:0015288">
    <property type="term" value="F:porin activity"/>
    <property type="evidence" value="ECO:0007669"/>
    <property type="project" value="UniProtKB-KW"/>
</dbReference>
<comment type="subcellular location">
    <subcellularLocation>
        <location evidence="1">Cell outer membrane</location>
        <topology evidence="1">Multi-pass membrane protein</topology>
    </subcellularLocation>
</comment>
<dbReference type="GO" id="GO:0009279">
    <property type="term" value="C:cell outer membrane"/>
    <property type="evidence" value="ECO:0007669"/>
    <property type="project" value="UniProtKB-SubCell"/>
</dbReference>
<evidence type="ECO:0000259" key="12">
    <source>
        <dbReference type="Pfam" id="PF13609"/>
    </source>
</evidence>
<evidence type="ECO:0000256" key="9">
    <source>
        <dbReference type="ARBA" id="ARBA00023136"/>
    </source>
</evidence>
<dbReference type="eggNOG" id="COG3203">
    <property type="taxonomic scope" value="Bacteria"/>
</dbReference>
<name>A0A157S9P2_9BORD</name>
<dbReference type="RefSeq" id="WP_025516873.1">
    <property type="nucleotide sequence ID" value="NZ_CP016340.1"/>
</dbReference>
<dbReference type="InterPro" id="IPR050298">
    <property type="entry name" value="Gram-neg_bact_OMP"/>
</dbReference>
<feature type="signal peptide" evidence="11">
    <location>
        <begin position="1"/>
        <end position="22"/>
    </location>
</feature>
<organism evidence="13 14">
    <name type="scientific">Bordetella trematum</name>
    <dbReference type="NCBI Taxonomy" id="123899"/>
    <lineage>
        <taxon>Bacteria</taxon>
        <taxon>Pseudomonadati</taxon>
        <taxon>Pseudomonadota</taxon>
        <taxon>Betaproteobacteria</taxon>
        <taxon>Burkholderiales</taxon>
        <taxon>Alcaligenaceae</taxon>
        <taxon>Bordetella</taxon>
    </lineage>
</organism>
<dbReference type="STRING" id="123899.SAMEA3906487_00354"/>
<keyword evidence="6 11" id="KW-0732">Signal</keyword>
<reference evidence="13 14" key="1">
    <citation type="submission" date="2016-04" db="EMBL/GenBank/DDBJ databases">
        <authorList>
            <consortium name="Pathogen Informatics"/>
        </authorList>
    </citation>
    <scope>NUCLEOTIDE SEQUENCE [LARGE SCALE GENOMIC DNA]</scope>
    <source>
        <strain evidence="13 14">H044680328</strain>
    </source>
</reference>
<evidence type="ECO:0000256" key="8">
    <source>
        <dbReference type="ARBA" id="ARBA00023114"/>
    </source>
</evidence>
<protein>
    <submittedName>
        <fullName evidence="13">Outer membrane porin protein OmpQ</fullName>
    </submittedName>
</protein>
<evidence type="ECO:0000313" key="13">
    <source>
        <dbReference type="EMBL" id="SAI66626.1"/>
    </source>
</evidence>
<keyword evidence="9" id="KW-0472">Membrane</keyword>
<keyword evidence="4" id="KW-1134">Transmembrane beta strand</keyword>
<evidence type="ECO:0000313" key="14">
    <source>
        <dbReference type="Proteomes" id="UP000076825"/>
    </source>
</evidence>
<evidence type="ECO:0000256" key="1">
    <source>
        <dbReference type="ARBA" id="ARBA00004571"/>
    </source>
</evidence>
<evidence type="ECO:0000256" key="7">
    <source>
        <dbReference type="ARBA" id="ARBA00023065"/>
    </source>
</evidence>
<gene>
    <name evidence="13" type="primary">ompQ_1</name>
    <name evidence="13" type="ORF">SAMEA3906487_00354</name>
</gene>
<dbReference type="CDD" id="cd00342">
    <property type="entry name" value="gram_neg_porins"/>
    <property type="match status" value="1"/>
</dbReference>
<dbReference type="Gene3D" id="2.40.160.10">
    <property type="entry name" value="Porin"/>
    <property type="match status" value="1"/>
</dbReference>
<dbReference type="InterPro" id="IPR023614">
    <property type="entry name" value="Porin_dom_sf"/>
</dbReference>
<keyword evidence="8" id="KW-0626">Porin</keyword>
<keyword evidence="14" id="KW-1185">Reference proteome</keyword>
<feature type="chain" id="PRO_5009816745" evidence="11">
    <location>
        <begin position="23"/>
        <end position="364"/>
    </location>
</feature>
<keyword evidence="10" id="KW-0998">Cell outer membrane</keyword>
<proteinExistence type="predicted"/>
<keyword evidence="5" id="KW-0812">Transmembrane</keyword>
<keyword evidence="3" id="KW-0813">Transport</keyword>
<evidence type="ECO:0000256" key="5">
    <source>
        <dbReference type="ARBA" id="ARBA00022692"/>
    </source>
</evidence>
<dbReference type="OrthoDB" id="8520696at2"/>
<dbReference type="PANTHER" id="PTHR34501">
    <property type="entry name" value="PROTEIN YDDL-RELATED"/>
    <property type="match status" value="1"/>
</dbReference>
<evidence type="ECO:0000256" key="11">
    <source>
        <dbReference type="SAM" id="SignalP"/>
    </source>
</evidence>
<dbReference type="Proteomes" id="UP000076825">
    <property type="component" value="Chromosome 1"/>
</dbReference>
<dbReference type="KEGG" id="btrm:SAMEA390648700354"/>
<dbReference type="EMBL" id="LT546645">
    <property type="protein sequence ID" value="SAI66626.1"/>
    <property type="molecule type" value="Genomic_DNA"/>
</dbReference>